<comment type="caution">
    <text evidence="1">The sequence shown here is derived from an EMBL/GenBank/DDBJ whole genome shotgun (WGS) entry which is preliminary data.</text>
</comment>
<dbReference type="EMBL" id="JAJFAZ020000006">
    <property type="protein sequence ID" value="KAI5326711.1"/>
    <property type="molecule type" value="Genomic_DNA"/>
</dbReference>
<dbReference type="InterPro" id="IPR006912">
    <property type="entry name" value="Harbinger_derived_prot"/>
</dbReference>
<dbReference type="Proteomes" id="UP001054821">
    <property type="component" value="Chromosome 6"/>
</dbReference>
<evidence type="ECO:0000313" key="2">
    <source>
        <dbReference type="Proteomes" id="UP001054821"/>
    </source>
</evidence>
<gene>
    <name evidence="1" type="ORF">L3X38_035785</name>
</gene>
<sequence length="116" mass="14013">MHKRAEEEREWEDDDDQVVMAVGQVPQIAYEINNTIYSGRYYLADEIYLRWTTFVKTIPHPQLEKEKYFAAYQEGYRKDVKMCFGILQARWAIIRAFAHMFDEEVLRHYDDVHHPP</sequence>
<evidence type="ECO:0000313" key="1">
    <source>
        <dbReference type="EMBL" id="KAI5326711.1"/>
    </source>
</evidence>
<dbReference type="PANTHER" id="PTHR47150">
    <property type="entry name" value="OS12G0169200 PROTEIN"/>
    <property type="match status" value="1"/>
</dbReference>
<dbReference type="Pfam" id="PF04827">
    <property type="entry name" value="Plant_tran"/>
    <property type="match status" value="1"/>
</dbReference>
<keyword evidence="2" id="KW-1185">Reference proteome</keyword>
<dbReference type="PANTHER" id="PTHR47150:SF5">
    <property type="entry name" value="OS07G0546750 PROTEIN"/>
    <property type="match status" value="1"/>
</dbReference>
<accession>A0AAD4VLC1</accession>
<name>A0AAD4VLC1_PRUDU</name>
<reference evidence="1 2" key="1">
    <citation type="journal article" date="2022" name="G3 (Bethesda)">
        <title>Whole-genome sequence and methylome profiling of the almond [Prunus dulcis (Mill.) D.A. Webb] cultivar 'Nonpareil'.</title>
        <authorList>
            <person name="D'Amico-Willman K.M."/>
            <person name="Ouma W.Z."/>
            <person name="Meulia T."/>
            <person name="Sideli G.M."/>
            <person name="Gradziel T.M."/>
            <person name="Fresnedo-Ramirez J."/>
        </authorList>
    </citation>
    <scope>NUCLEOTIDE SEQUENCE [LARGE SCALE GENOMIC DNA]</scope>
    <source>
        <strain evidence="1">Clone GOH B32 T37-40</strain>
    </source>
</reference>
<protein>
    <submittedName>
        <fullName evidence="1">Uncharacterized protein</fullName>
    </submittedName>
</protein>
<proteinExistence type="predicted"/>
<dbReference type="AlphaFoldDB" id="A0AAD4VLC1"/>
<organism evidence="1 2">
    <name type="scientific">Prunus dulcis</name>
    <name type="common">Almond</name>
    <name type="synonym">Amygdalus dulcis</name>
    <dbReference type="NCBI Taxonomy" id="3755"/>
    <lineage>
        <taxon>Eukaryota</taxon>
        <taxon>Viridiplantae</taxon>
        <taxon>Streptophyta</taxon>
        <taxon>Embryophyta</taxon>
        <taxon>Tracheophyta</taxon>
        <taxon>Spermatophyta</taxon>
        <taxon>Magnoliopsida</taxon>
        <taxon>eudicotyledons</taxon>
        <taxon>Gunneridae</taxon>
        <taxon>Pentapetalae</taxon>
        <taxon>rosids</taxon>
        <taxon>fabids</taxon>
        <taxon>Rosales</taxon>
        <taxon>Rosaceae</taxon>
        <taxon>Amygdaloideae</taxon>
        <taxon>Amygdaleae</taxon>
        <taxon>Prunus</taxon>
    </lineage>
</organism>